<gene>
    <name evidence="1" type="ORF">FOXB_16501</name>
</gene>
<dbReference type="AlphaFoldDB" id="F9GCW8"/>
<accession>F9GCW8</accession>
<proteinExistence type="predicted"/>
<reference evidence="1" key="1">
    <citation type="journal article" date="2012" name="Mol. Plant Microbe Interact.">
        <title>A highly conserved effector in Fusarium oxysporum is required for full virulence on Arabidopsis.</title>
        <authorList>
            <person name="Thatcher L.F."/>
            <person name="Gardiner D.M."/>
            <person name="Kazan K."/>
            <person name="Manners J."/>
        </authorList>
    </citation>
    <scope>NUCLEOTIDE SEQUENCE [LARGE SCALE GENOMIC DNA]</scope>
    <source>
        <strain evidence="1">Fo5176</strain>
    </source>
</reference>
<protein>
    <submittedName>
        <fullName evidence="1">Uncharacterized protein</fullName>
    </submittedName>
</protein>
<evidence type="ECO:0000313" key="1">
    <source>
        <dbReference type="EMBL" id="EGU72991.1"/>
    </source>
</evidence>
<dbReference type="EMBL" id="AFQF01005244">
    <property type="protein sequence ID" value="EGU72991.1"/>
    <property type="molecule type" value="Genomic_DNA"/>
</dbReference>
<sequence>MESPCCSICIQRLDDKPKWRLSNSHKLLCDNCASKKNKSSMTRQFFWHKCFSCRDAFPDRYYNCNCQHATSNNKDATSPFEISHACCARCLDHWNARINGTIQMCPMCHRRVERLLEAKVCTLVEIPDEDDTASPKATLVSLPKEIPVDFSKKNVAIRYVVKDVRGVRLGRKESERKARIRWEDTWERSDLAYTRNQVKRIVKRSPGLIRIRWKDTWEPLEYLDNGMLREKAIMLLGEKFGL</sequence>
<comment type="caution">
    <text evidence="1">The sequence shown here is derived from an EMBL/GenBank/DDBJ whole genome shotgun (WGS) entry which is preliminary data.</text>
</comment>
<organism evidence="1">
    <name type="scientific">Fusarium oxysporum (strain Fo5176)</name>
    <name type="common">Fusarium vascular wilt</name>
    <dbReference type="NCBI Taxonomy" id="660025"/>
    <lineage>
        <taxon>Eukaryota</taxon>
        <taxon>Fungi</taxon>
        <taxon>Dikarya</taxon>
        <taxon>Ascomycota</taxon>
        <taxon>Pezizomycotina</taxon>
        <taxon>Sordariomycetes</taxon>
        <taxon>Hypocreomycetidae</taxon>
        <taxon>Hypocreales</taxon>
        <taxon>Nectriaceae</taxon>
        <taxon>Fusarium</taxon>
        <taxon>Fusarium oxysporum species complex</taxon>
    </lineage>
</organism>
<name>F9GCW8_FUSOF</name>
<dbReference type="OrthoDB" id="4972601at2759"/>